<evidence type="ECO:0008006" key="3">
    <source>
        <dbReference type="Google" id="ProtNLM"/>
    </source>
</evidence>
<proteinExistence type="predicted"/>
<reference evidence="1 2" key="1">
    <citation type="submission" date="2022-12" db="EMBL/GenBank/DDBJ databases">
        <title>Chromosome-scale assembly of the Ensete ventricosum genome.</title>
        <authorList>
            <person name="Dussert Y."/>
            <person name="Stocks J."/>
            <person name="Wendawek A."/>
            <person name="Woldeyes F."/>
            <person name="Nichols R.A."/>
            <person name="Borrell J.S."/>
        </authorList>
    </citation>
    <scope>NUCLEOTIDE SEQUENCE [LARGE SCALE GENOMIC DNA]</scope>
    <source>
        <strain evidence="2">cv. Maze</strain>
        <tissue evidence="1">Seeds</tissue>
    </source>
</reference>
<dbReference type="Proteomes" id="UP001222027">
    <property type="component" value="Unassembled WGS sequence"/>
</dbReference>
<accession>A0AAV8QKF5</accession>
<comment type="caution">
    <text evidence="1">The sequence shown here is derived from an EMBL/GenBank/DDBJ whole genome shotgun (WGS) entry which is preliminary data.</text>
</comment>
<gene>
    <name evidence="1" type="ORF">OPV22_022092</name>
</gene>
<dbReference type="EMBL" id="JAQQAF010000006">
    <property type="protein sequence ID" value="KAJ8478365.1"/>
    <property type="molecule type" value="Genomic_DNA"/>
</dbReference>
<evidence type="ECO:0000313" key="1">
    <source>
        <dbReference type="EMBL" id="KAJ8478365.1"/>
    </source>
</evidence>
<evidence type="ECO:0000313" key="2">
    <source>
        <dbReference type="Proteomes" id="UP001222027"/>
    </source>
</evidence>
<dbReference type="AlphaFoldDB" id="A0AAV8QKF5"/>
<keyword evidence="2" id="KW-1185">Reference proteome</keyword>
<protein>
    <recommendedName>
        <fullName evidence="3">COX assembly mitochondrial protein</fullName>
    </recommendedName>
</protein>
<organism evidence="1 2">
    <name type="scientific">Ensete ventricosum</name>
    <name type="common">Abyssinian banana</name>
    <name type="synonym">Musa ensete</name>
    <dbReference type="NCBI Taxonomy" id="4639"/>
    <lineage>
        <taxon>Eukaryota</taxon>
        <taxon>Viridiplantae</taxon>
        <taxon>Streptophyta</taxon>
        <taxon>Embryophyta</taxon>
        <taxon>Tracheophyta</taxon>
        <taxon>Spermatophyta</taxon>
        <taxon>Magnoliopsida</taxon>
        <taxon>Liliopsida</taxon>
        <taxon>Zingiberales</taxon>
        <taxon>Musaceae</taxon>
        <taxon>Ensete</taxon>
    </lineage>
</organism>
<sequence>MGGREGDGDGTGVAVPPGCGSLHRALLECHRRAGDPRQQVVLCRHLNRSLAECVVAASCPEESEAVRSLCSSAAMAASFSRLLTLPHAGLCLVDYGIVAEGLHFSPSDFWKISHCK</sequence>
<name>A0AAV8QKF5_ENSVE</name>